<reference evidence="2" key="1">
    <citation type="journal article" date="2019" name="Int. J. Syst. Evol. Microbiol.">
        <title>The Global Catalogue of Microorganisms (GCM) 10K type strain sequencing project: providing services to taxonomists for standard genome sequencing and annotation.</title>
        <authorList>
            <consortium name="The Broad Institute Genomics Platform"/>
            <consortium name="The Broad Institute Genome Sequencing Center for Infectious Disease"/>
            <person name="Wu L."/>
            <person name="Ma J."/>
        </authorList>
    </citation>
    <scope>NUCLEOTIDE SEQUENCE [LARGE SCALE GENOMIC DNA]</scope>
    <source>
        <strain evidence="2">JCM 31486</strain>
    </source>
</reference>
<evidence type="ECO:0000313" key="2">
    <source>
        <dbReference type="Proteomes" id="UP001597045"/>
    </source>
</evidence>
<name>A0ABW3M5L5_9PSEU</name>
<dbReference type="SUPFAM" id="SSF63992">
    <property type="entry name" value="Dipeptide transport protein"/>
    <property type="match status" value="1"/>
</dbReference>
<evidence type="ECO:0000313" key="1">
    <source>
        <dbReference type="EMBL" id="MFD1045998.1"/>
    </source>
</evidence>
<comment type="caution">
    <text evidence="1">The sequence shown here is derived from an EMBL/GenBank/DDBJ whole genome shotgun (WGS) entry which is preliminary data.</text>
</comment>
<dbReference type="InterPro" id="IPR036177">
    <property type="entry name" value="Peptidase_M55_sf"/>
</dbReference>
<accession>A0ABW3M5L5</accession>
<proteinExistence type="predicted"/>
<dbReference type="Proteomes" id="UP001597045">
    <property type="component" value="Unassembled WGS sequence"/>
</dbReference>
<keyword evidence="2" id="KW-1185">Reference proteome</keyword>
<dbReference type="InterPro" id="IPR027476">
    <property type="entry name" value="DppA_N"/>
</dbReference>
<gene>
    <name evidence="1" type="ORF">ACFQ1S_10705</name>
</gene>
<protein>
    <submittedName>
        <fullName evidence="1">M55 family metallopeptidase</fullName>
    </submittedName>
</protein>
<dbReference type="EMBL" id="JBHTIS010000481">
    <property type="protein sequence ID" value="MFD1045998.1"/>
    <property type="molecule type" value="Genomic_DNA"/>
</dbReference>
<dbReference type="Pfam" id="PF04951">
    <property type="entry name" value="Peptidase_M55"/>
    <property type="match status" value="1"/>
</dbReference>
<feature type="non-terminal residue" evidence="1">
    <location>
        <position position="31"/>
    </location>
</feature>
<sequence>MRIMISADMEGATGVTWTDDVRPGTEQWQRM</sequence>
<organism evidence="1 2">
    <name type="scientific">Kibdelosporangium lantanae</name>
    <dbReference type="NCBI Taxonomy" id="1497396"/>
    <lineage>
        <taxon>Bacteria</taxon>
        <taxon>Bacillati</taxon>
        <taxon>Actinomycetota</taxon>
        <taxon>Actinomycetes</taxon>
        <taxon>Pseudonocardiales</taxon>
        <taxon>Pseudonocardiaceae</taxon>
        <taxon>Kibdelosporangium</taxon>
    </lineage>
</organism>
<dbReference type="Gene3D" id="3.40.50.10780">
    <property type="entry name" value="Dipeptide transport protein"/>
    <property type="match status" value="1"/>
</dbReference>
<dbReference type="InterPro" id="IPR007035">
    <property type="entry name" value="Peptidase_M55"/>
</dbReference>